<comment type="caution">
    <text evidence="2">The sequence shown here is derived from an EMBL/GenBank/DDBJ whole genome shotgun (WGS) entry which is preliminary data.</text>
</comment>
<dbReference type="STRING" id="94130.A0A2Z6RUW9"/>
<keyword evidence="4" id="KW-1185">Reference proteome</keyword>
<feature type="signal peptide" evidence="1">
    <location>
        <begin position="1"/>
        <end position="19"/>
    </location>
</feature>
<protein>
    <submittedName>
        <fullName evidence="2">Uncharacterized protein</fullName>
    </submittedName>
</protein>
<name>A0A2Z6RUW9_9GLOM</name>
<dbReference type="InterPro" id="IPR053216">
    <property type="entry name" value="Appressorial_penetr-assoc"/>
</dbReference>
<dbReference type="Proteomes" id="UP000247702">
    <property type="component" value="Unassembled WGS sequence"/>
</dbReference>
<evidence type="ECO:0000313" key="3">
    <source>
        <dbReference type="EMBL" id="GES73650.1"/>
    </source>
</evidence>
<dbReference type="EMBL" id="BLAL01000009">
    <property type="protein sequence ID" value="GES73650.1"/>
    <property type="molecule type" value="Genomic_DNA"/>
</dbReference>
<dbReference type="EMBL" id="BEXD01003959">
    <property type="protein sequence ID" value="GBC04643.1"/>
    <property type="molecule type" value="Genomic_DNA"/>
</dbReference>
<keyword evidence="1" id="KW-0732">Signal</keyword>
<evidence type="ECO:0000313" key="2">
    <source>
        <dbReference type="EMBL" id="GBC04643.1"/>
    </source>
</evidence>
<reference evidence="2 4" key="1">
    <citation type="submission" date="2017-11" db="EMBL/GenBank/DDBJ databases">
        <title>The genome of Rhizophagus clarus HR1 reveals common genetic basis of auxotrophy among arbuscular mycorrhizal fungi.</title>
        <authorList>
            <person name="Kobayashi Y."/>
        </authorList>
    </citation>
    <scope>NUCLEOTIDE SEQUENCE [LARGE SCALE GENOMIC DNA]</scope>
    <source>
        <strain evidence="2 4">HR1</strain>
    </source>
</reference>
<dbReference type="PANTHER" id="PTHR34587">
    <property type="entry name" value="VWFA DOMAIN-CONTAINING PROTEIN"/>
    <property type="match status" value="1"/>
</dbReference>
<sequence>MKFVFAVALLLAIAALANAADTIKPLQPSAFCKKSGLTPADGTQLKQPNCVSLEIGEIPAVNNMVSALIVNPKNGQSIKRNTPFNVDTKVQGLSTGFFSDPAVDYYQIQQTLDKNGQIQGHSHITIQQLSGNNIPDPQTFAFFKGLNDAAKNGVLSVNVEKGLPQKGTYRICTMNSSNSHQPVVMPVAQRGSQDDCIRVNVV</sequence>
<dbReference type="AlphaFoldDB" id="A0A2Z6RUW9"/>
<gene>
    <name evidence="3" type="ORF">RCL2_000116900</name>
    <name evidence="2" type="ORF">RclHR1_00580008</name>
</gene>
<accession>A0A2Z6RUW9</accession>
<organism evidence="2 4">
    <name type="scientific">Rhizophagus clarus</name>
    <dbReference type="NCBI Taxonomy" id="94130"/>
    <lineage>
        <taxon>Eukaryota</taxon>
        <taxon>Fungi</taxon>
        <taxon>Fungi incertae sedis</taxon>
        <taxon>Mucoromycota</taxon>
        <taxon>Glomeromycotina</taxon>
        <taxon>Glomeromycetes</taxon>
        <taxon>Glomerales</taxon>
        <taxon>Glomeraceae</taxon>
        <taxon>Rhizophagus</taxon>
    </lineage>
</organism>
<dbReference type="PANTHER" id="PTHR34587:SF2">
    <property type="entry name" value="G-PROTEIN COUPLED RECEPTORS FAMILY 1 PROFILE DOMAIN-CONTAINING PROTEIN"/>
    <property type="match status" value="1"/>
</dbReference>
<dbReference type="OrthoDB" id="2336871at2759"/>
<evidence type="ECO:0000256" key="1">
    <source>
        <dbReference type="SAM" id="SignalP"/>
    </source>
</evidence>
<dbReference type="Proteomes" id="UP000615446">
    <property type="component" value="Unassembled WGS sequence"/>
</dbReference>
<reference evidence="3" key="2">
    <citation type="submission" date="2019-10" db="EMBL/GenBank/DDBJ databases">
        <title>Conservation and host-specific expression of non-tandemly repeated heterogenous ribosome RNA gene in arbuscular mycorrhizal fungi.</title>
        <authorList>
            <person name="Maeda T."/>
            <person name="Kobayashi Y."/>
            <person name="Nakagawa T."/>
            <person name="Ezawa T."/>
            <person name="Yamaguchi K."/>
            <person name="Bino T."/>
            <person name="Nishimoto Y."/>
            <person name="Shigenobu S."/>
            <person name="Kawaguchi M."/>
        </authorList>
    </citation>
    <scope>NUCLEOTIDE SEQUENCE</scope>
    <source>
        <strain evidence="3">HR1</strain>
    </source>
</reference>
<evidence type="ECO:0000313" key="4">
    <source>
        <dbReference type="Proteomes" id="UP000247702"/>
    </source>
</evidence>
<feature type="chain" id="PRO_5036327593" evidence="1">
    <location>
        <begin position="20"/>
        <end position="202"/>
    </location>
</feature>
<proteinExistence type="predicted"/>